<dbReference type="EMBL" id="JAMKFB020000006">
    <property type="protein sequence ID" value="KAL0190495.1"/>
    <property type="molecule type" value="Genomic_DNA"/>
</dbReference>
<accession>A0ABD0QXJ8</accession>
<dbReference type="PANTHER" id="PTHR22826:SF106">
    <property type="entry name" value="TRIO, ISOFORM A"/>
    <property type="match status" value="1"/>
</dbReference>
<dbReference type="InterPro" id="IPR011993">
    <property type="entry name" value="PH-like_dom_sf"/>
</dbReference>
<keyword evidence="1" id="KW-0344">Guanine-nucleotide releasing factor</keyword>
<protein>
    <recommendedName>
        <fullName evidence="2">SOS1/NGEF-like PH domain-containing protein</fullName>
    </recommendedName>
</protein>
<organism evidence="3 4">
    <name type="scientific">Cirrhinus mrigala</name>
    <name type="common">Mrigala</name>
    <dbReference type="NCBI Taxonomy" id="683832"/>
    <lineage>
        <taxon>Eukaryota</taxon>
        <taxon>Metazoa</taxon>
        <taxon>Chordata</taxon>
        <taxon>Craniata</taxon>
        <taxon>Vertebrata</taxon>
        <taxon>Euteleostomi</taxon>
        <taxon>Actinopterygii</taxon>
        <taxon>Neopterygii</taxon>
        <taxon>Teleostei</taxon>
        <taxon>Ostariophysi</taxon>
        <taxon>Cypriniformes</taxon>
        <taxon>Cyprinidae</taxon>
        <taxon>Labeoninae</taxon>
        <taxon>Labeonini</taxon>
        <taxon>Cirrhinus</taxon>
    </lineage>
</organism>
<dbReference type="InterPro" id="IPR051336">
    <property type="entry name" value="RhoGEF_Guanine_NuclExch_SF"/>
</dbReference>
<proteinExistence type="predicted"/>
<dbReference type="Proteomes" id="UP001529510">
    <property type="component" value="Unassembled WGS sequence"/>
</dbReference>
<feature type="non-terminal residue" evidence="3">
    <location>
        <position position="1"/>
    </location>
</feature>
<evidence type="ECO:0000313" key="4">
    <source>
        <dbReference type="Proteomes" id="UP001529510"/>
    </source>
</evidence>
<dbReference type="Gene3D" id="2.30.29.30">
    <property type="entry name" value="Pleckstrin-homology domain (PH domain)/Phosphotyrosine-binding domain (PTB)"/>
    <property type="match status" value="1"/>
</dbReference>
<feature type="domain" description="SOS1/NGEF-like PH" evidence="2">
    <location>
        <begin position="6"/>
        <end position="62"/>
    </location>
</feature>
<dbReference type="AlphaFoldDB" id="A0ABD0QXJ8"/>
<sequence>FDENLAVQGELILQDTFQVWDPKSLIRKGRDRHLFLFEISLVFSKEMKDSSGRTKYVYKNKLL</sequence>
<evidence type="ECO:0000313" key="3">
    <source>
        <dbReference type="EMBL" id="KAL0190495.1"/>
    </source>
</evidence>
<evidence type="ECO:0000259" key="2">
    <source>
        <dbReference type="Pfam" id="PF22697"/>
    </source>
</evidence>
<gene>
    <name evidence="3" type="ORF">M9458_013193</name>
</gene>
<name>A0ABD0QXJ8_CIRMR</name>
<evidence type="ECO:0000256" key="1">
    <source>
        <dbReference type="ARBA" id="ARBA00022658"/>
    </source>
</evidence>
<feature type="non-terminal residue" evidence="3">
    <location>
        <position position="63"/>
    </location>
</feature>
<keyword evidence="4" id="KW-1185">Reference proteome</keyword>
<dbReference type="Pfam" id="PF22697">
    <property type="entry name" value="SOS1_NGEF_PH"/>
    <property type="match status" value="1"/>
</dbReference>
<dbReference type="SUPFAM" id="SSF50729">
    <property type="entry name" value="PH domain-like"/>
    <property type="match status" value="1"/>
</dbReference>
<dbReference type="InterPro" id="IPR055251">
    <property type="entry name" value="SOS1_NGEF_PH"/>
</dbReference>
<comment type="caution">
    <text evidence="3">The sequence shown here is derived from an EMBL/GenBank/DDBJ whole genome shotgun (WGS) entry which is preliminary data.</text>
</comment>
<reference evidence="3 4" key="1">
    <citation type="submission" date="2024-05" db="EMBL/GenBank/DDBJ databases">
        <title>Genome sequencing and assembly of Indian major carp, Cirrhinus mrigala (Hamilton, 1822).</title>
        <authorList>
            <person name="Mohindra V."/>
            <person name="Chowdhury L.M."/>
            <person name="Lal K."/>
            <person name="Jena J.K."/>
        </authorList>
    </citation>
    <scope>NUCLEOTIDE SEQUENCE [LARGE SCALE GENOMIC DNA]</scope>
    <source>
        <strain evidence="3">CM1030</strain>
        <tissue evidence="3">Blood</tissue>
    </source>
</reference>
<dbReference type="GO" id="GO:0005085">
    <property type="term" value="F:guanyl-nucleotide exchange factor activity"/>
    <property type="evidence" value="ECO:0007669"/>
    <property type="project" value="UniProtKB-KW"/>
</dbReference>
<dbReference type="PANTHER" id="PTHR22826">
    <property type="entry name" value="RHO GUANINE EXCHANGE FACTOR-RELATED"/>
    <property type="match status" value="1"/>
</dbReference>